<dbReference type="AlphaFoldDB" id="A0AAD7FVU0"/>
<gene>
    <name evidence="4" type="ORF">FB45DRAFT_890587</name>
</gene>
<name>A0AAD7FVU0_9AGAR</name>
<dbReference type="GO" id="GO:0022857">
    <property type="term" value="F:transmembrane transporter activity"/>
    <property type="evidence" value="ECO:0007669"/>
    <property type="project" value="InterPro"/>
</dbReference>
<feature type="transmembrane region" description="Helical" evidence="3">
    <location>
        <begin position="211"/>
        <end position="232"/>
    </location>
</feature>
<dbReference type="Pfam" id="PF07690">
    <property type="entry name" value="MFS_1"/>
    <property type="match status" value="1"/>
</dbReference>
<feature type="transmembrane region" description="Helical" evidence="3">
    <location>
        <begin position="116"/>
        <end position="137"/>
    </location>
</feature>
<feature type="transmembrane region" description="Helical" evidence="3">
    <location>
        <begin position="408"/>
        <end position="428"/>
    </location>
</feature>
<feature type="transmembrane region" description="Helical" evidence="3">
    <location>
        <begin position="317"/>
        <end position="337"/>
    </location>
</feature>
<dbReference type="SUPFAM" id="SSF103473">
    <property type="entry name" value="MFS general substrate transporter"/>
    <property type="match status" value="1"/>
</dbReference>
<keyword evidence="3" id="KW-0812">Transmembrane</keyword>
<feature type="transmembrane region" description="Helical" evidence="3">
    <location>
        <begin position="52"/>
        <end position="70"/>
    </location>
</feature>
<feature type="transmembrane region" description="Helical" evidence="3">
    <location>
        <begin position="343"/>
        <end position="365"/>
    </location>
</feature>
<feature type="transmembrane region" description="Helical" evidence="3">
    <location>
        <begin position="90"/>
        <end position="109"/>
    </location>
</feature>
<dbReference type="GO" id="GO:0016020">
    <property type="term" value="C:membrane"/>
    <property type="evidence" value="ECO:0007669"/>
    <property type="project" value="UniProtKB-SubCell"/>
</dbReference>
<dbReference type="InterPro" id="IPR036259">
    <property type="entry name" value="MFS_trans_sf"/>
</dbReference>
<dbReference type="InterPro" id="IPR050327">
    <property type="entry name" value="Proton-linked_MCT"/>
</dbReference>
<sequence>MAGTVSTRSTVESTTPTFTNTGSSLGKLELGLEAESSVVNDEFPVKDGGLKAWCTLIGGTLIFASTIGYINAFGVYQDHYTRGGLSASSVSWLGSTQLFLLVSLGLPAGKLVDMGYFRHTICAGSIIYIGSLLAVSFTDQTKYYQIFLSQGLGMGLGSGLLYVPAMAVQARHWKKRRPMAVGVVLVGAAIGGLIFPIVINRLLTRSSFANAVRASLYIVIGMLGTANAIMTCPETARQPESDSSIKIIAKDSAYWFMAFGALLILSGVFFPYFYLQLYAILHQVDSNLAFYSLAVMNAASIPGRIGPNLLAAKFGVLNVLTTFSALCGLLVFALFGVTNAGGMFAFAAVYGFCSGAWLSLITLAFATTARHQSEIGIRLGVGYFIAAFGGLVGSPIDGALLDRHRYFWYRPIIFTSVVALAGSVLLLISRNMIARSRGTPFV</sequence>
<dbReference type="Proteomes" id="UP001221142">
    <property type="component" value="Unassembled WGS sequence"/>
</dbReference>
<dbReference type="InterPro" id="IPR011701">
    <property type="entry name" value="MFS"/>
</dbReference>
<evidence type="ECO:0000313" key="4">
    <source>
        <dbReference type="EMBL" id="KAJ7646487.1"/>
    </source>
</evidence>
<reference evidence="4" key="1">
    <citation type="submission" date="2023-03" db="EMBL/GenBank/DDBJ databases">
        <title>Massive genome expansion in bonnet fungi (Mycena s.s.) driven by repeated elements and novel gene families across ecological guilds.</title>
        <authorList>
            <consortium name="Lawrence Berkeley National Laboratory"/>
            <person name="Harder C.B."/>
            <person name="Miyauchi S."/>
            <person name="Viragh M."/>
            <person name="Kuo A."/>
            <person name="Thoen E."/>
            <person name="Andreopoulos B."/>
            <person name="Lu D."/>
            <person name="Skrede I."/>
            <person name="Drula E."/>
            <person name="Henrissat B."/>
            <person name="Morin E."/>
            <person name="Kohler A."/>
            <person name="Barry K."/>
            <person name="LaButti K."/>
            <person name="Morin E."/>
            <person name="Salamov A."/>
            <person name="Lipzen A."/>
            <person name="Mereny Z."/>
            <person name="Hegedus B."/>
            <person name="Baldrian P."/>
            <person name="Stursova M."/>
            <person name="Weitz H."/>
            <person name="Taylor A."/>
            <person name="Grigoriev I.V."/>
            <person name="Nagy L.G."/>
            <person name="Martin F."/>
            <person name="Kauserud H."/>
        </authorList>
    </citation>
    <scope>NUCLEOTIDE SEQUENCE</scope>
    <source>
        <strain evidence="4">9284</strain>
    </source>
</reference>
<comment type="caution">
    <text evidence="4">The sequence shown here is derived from an EMBL/GenBank/DDBJ whole genome shotgun (WGS) entry which is preliminary data.</text>
</comment>
<dbReference type="Gene3D" id="1.20.1250.20">
    <property type="entry name" value="MFS general substrate transporter like domains"/>
    <property type="match status" value="2"/>
</dbReference>
<organism evidence="4 5">
    <name type="scientific">Roridomyces roridus</name>
    <dbReference type="NCBI Taxonomy" id="1738132"/>
    <lineage>
        <taxon>Eukaryota</taxon>
        <taxon>Fungi</taxon>
        <taxon>Dikarya</taxon>
        <taxon>Basidiomycota</taxon>
        <taxon>Agaricomycotina</taxon>
        <taxon>Agaricomycetes</taxon>
        <taxon>Agaricomycetidae</taxon>
        <taxon>Agaricales</taxon>
        <taxon>Marasmiineae</taxon>
        <taxon>Mycenaceae</taxon>
        <taxon>Roridomyces</taxon>
    </lineage>
</organism>
<feature type="transmembrane region" description="Helical" evidence="3">
    <location>
        <begin position="253"/>
        <end position="275"/>
    </location>
</feature>
<comment type="similarity">
    <text evidence="2">Belongs to the major facilitator superfamily. Monocarboxylate porter (TC 2.A.1.13) family.</text>
</comment>
<feature type="transmembrane region" description="Helical" evidence="3">
    <location>
        <begin position="377"/>
        <end position="396"/>
    </location>
</feature>
<feature type="transmembrane region" description="Helical" evidence="3">
    <location>
        <begin position="287"/>
        <end position="305"/>
    </location>
</feature>
<comment type="subcellular location">
    <subcellularLocation>
        <location evidence="1">Membrane</location>
        <topology evidence="1">Multi-pass membrane protein</topology>
    </subcellularLocation>
</comment>
<dbReference type="PANTHER" id="PTHR11360:SF234">
    <property type="entry name" value="MFS-TYPE TRANSPORTER DBAD-RELATED"/>
    <property type="match status" value="1"/>
</dbReference>
<keyword evidence="3" id="KW-1133">Transmembrane helix</keyword>
<keyword evidence="3" id="KW-0472">Membrane</keyword>
<dbReference type="PANTHER" id="PTHR11360">
    <property type="entry name" value="MONOCARBOXYLATE TRANSPORTER"/>
    <property type="match status" value="1"/>
</dbReference>
<keyword evidence="5" id="KW-1185">Reference proteome</keyword>
<accession>A0AAD7FVU0</accession>
<dbReference type="EMBL" id="JARKIF010000002">
    <property type="protein sequence ID" value="KAJ7646487.1"/>
    <property type="molecule type" value="Genomic_DNA"/>
</dbReference>
<evidence type="ECO:0000256" key="3">
    <source>
        <dbReference type="SAM" id="Phobius"/>
    </source>
</evidence>
<evidence type="ECO:0000256" key="2">
    <source>
        <dbReference type="ARBA" id="ARBA00006727"/>
    </source>
</evidence>
<evidence type="ECO:0000313" key="5">
    <source>
        <dbReference type="Proteomes" id="UP001221142"/>
    </source>
</evidence>
<feature type="transmembrane region" description="Helical" evidence="3">
    <location>
        <begin position="179"/>
        <end position="199"/>
    </location>
</feature>
<protein>
    <submittedName>
        <fullName evidence="4">Major facilitator superfamily domain-containing protein</fullName>
    </submittedName>
</protein>
<feature type="transmembrane region" description="Helical" evidence="3">
    <location>
        <begin position="143"/>
        <end position="167"/>
    </location>
</feature>
<evidence type="ECO:0000256" key="1">
    <source>
        <dbReference type="ARBA" id="ARBA00004141"/>
    </source>
</evidence>
<proteinExistence type="inferred from homology"/>